<evidence type="ECO:0000313" key="3">
    <source>
        <dbReference type="EMBL" id="MFC3195890.1"/>
    </source>
</evidence>
<dbReference type="SUPFAM" id="SSF56281">
    <property type="entry name" value="Metallo-hydrolase/oxidoreductase"/>
    <property type="match status" value="1"/>
</dbReference>
<keyword evidence="1" id="KW-0479">Metal-binding</keyword>
<comment type="caution">
    <text evidence="3">The sequence shown here is derived from an EMBL/GenBank/DDBJ whole genome shotgun (WGS) entry which is preliminary data.</text>
</comment>
<dbReference type="Pfam" id="PF00753">
    <property type="entry name" value="Lactamase_B"/>
    <property type="match status" value="1"/>
</dbReference>
<dbReference type="InterPro" id="IPR051682">
    <property type="entry name" value="Mito_Persulfide_Diox"/>
</dbReference>
<dbReference type="Gene3D" id="3.60.15.10">
    <property type="entry name" value="Ribonuclease Z/Hydroxyacylglutathione hydrolase-like"/>
    <property type="match status" value="1"/>
</dbReference>
<evidence type="ECO:0000313" key="4">
    <source>
        <dbReference type="Proteomes" id="UP001595533"/>
    </source>
</evidence>
<dbReference type="CDD" id="cd07724">
    <property type="entry name" value="POD-like_MBL-fold"/>
    <property type="match status" value="1"/>
</dbReference>
<evidence type="ECO:0000259" key="2">
    <source>
        <dbReference type="SMART" id="SM00849"/>
    </source>
</evidence>
<proteinExistence type="predicted"/>
<dbReference type="InterPro" id="IPR036866">
    <property type="entry name" value="RibonucZ/Hydroxyglut_hydro"/>
</dbReference>
<dbReference type="InterPro" id="IPR044528">
    <property type="entry name" value="POD-like_MBL-fold"/>
</dbReference>
<dbReference type="EMBL" id="JBHRTS010000011">
    <property type="protein sequence ID" value="MFC3195890.1"/>
    <property type="molecule type" value="Genomic_DNA"/>
</dbReference>
<keyword evidence="4" id="KW-1185">Reference proteome</keyword>
<reference evidence="4" key="1">
    <citation type="journal article" date="2019" name="Int. J. Syst. Evol. Microbiol.">
        <title>The Global Catalogue of Microorganisms (GCM) 10K type strain sequencing project: providing services to taxonomists for standard genome sequencing and annotation.</title>
        <authorList>
            <consortium name="The Broad Institute Genomics Platform"/>
            <consortium name="The Broad Institute Genome Sequencing Center for Infectious Disease"/>
            <person name="Wu L."/>
            <person name="Ma J."/>
        </authorList>
    </citation>
    <scope>NUCLEOTIDE SEQUENCE [LARGE SCALE GENOMIC DNA]</scope>
    <source>
        <strain evidence="4">KCTC 42953</strain>
    </source>
</reference>
<evidence type="ECO:0000256" key="1">
    <source>
        <dbReference type="ARBA" id="ARBA00022723"/>
    </source>
</evidence>
<dbReference type="InterPro" id="IPR001279">
    <property type="entry name" value="Metallo-B-lactamas"/>
</dbReference>
<sequence length="287" mass="32026">MTDWHIESFFDRATGTFSYVVADLTNQVCAVIDSVLNYDQDAGKISTESADEIIRYIDDQQLTNLWLLETHIHADHITATHYLKPRIGGRTAIGSGIKQVLPMWIPVFNTAANTPADASQFDQLFDDGDVFQIGQLNAKVMLTPGHTPACASYLIRDAVFVGDTLFAPQSGTARVDFPGGSAQSLYDSIQRLYALPDRTRVFLCHDYPDEDAAPCNQMLLKEHKENNRMLNAQTSLATFVERRLQRDGQLSVPKLILPSIQANMRLGDLGEPDDNGIRYLRIPLNQL</sequence>
<dbReference type="Proteomes" id="UP001595533">
    <property type="component" value="Unassembled WGS sequence"/>
</dbReference>
<dbReference type="SMART" id="SM00849">
    <property type="entry name" value="Lactamase_B"/>
    <property type="match status" value="1"/>
</dbReference>
<accession>A0ABV7JCN5</accession>
<feature type="domain" description="Metallo-beta-lactamase" evidence="2">
    <location>
        <begin position="15"/>
        <end position="205"/>
    </location>
</feature>
<organism evidence="3 4">
    <name type="scientific">Marinicella sediminis</name>
    <dbReference type="NCBI Taxonomy" id="1792834"/>
    <lineage>
        <taxon>Bacteria</taxon>
        <taxon>Pseudomonadati</taxon>
        <taxon>Pseudomonadota</taxon>
        <taxon>Gammaproteobacteria</taxon>
        <taxon>Lysobacterales</taxon>
        <taxon>Marinicellaceae</taxon>
        <taxon>Marinicella</taxon>
    </lineage>
</organism>
<dbReference type="PANTHER" id="PTHR43084:SF1">
    <property type="entry name" value="PERSULFIDE DIOXYGENASE ETHE1, MITOCHONDRIAL"/>
    <property type="match status" value="1"/>
</dbReference>
<dbReference type="RefSeq" id="WP_077412763.1">
    <property type="nucleotide sequence ID" value="NZ_JBHRTS010000011.1"/>
</dbReference>
<dbReference type="PANTHER" id="PTHR43084">
    <property type="entry name" value="PERSULFIDE DIOXYGENASE ETHE1"/>
    <property type="match status" value="1"/>
</dbReference>
<gene>
    <name evidence="3" type="ORF">ACFODZ_16670</name>
</gene>
<name>A0ABV7JCN5_9GAMM</name>
<protein>
    <submittedName>
        <fullName evidence="3">MBL fold metallo-hydrolase</fullName>
    </submittedName>
</protein>